<keyword evidence="1" id="KW-1133">Transmembrane helix</keyword>
<dbReference type="Gene3D" id="2.70.70.10">
    <property type="entry name" value="Glucose Permease (Domain IIA)"/>
    <property type="match status" value="1"/>
</dbReference>
<organism evidence="3 4">
    <name type="scientific">Mangrovivirga halotolerans</name>
    <dbReference type="NCBI Taxonomy" id="2993936"/>
    <lineage>
        <taxon>Bacteria</taxon>
        <taxon>Pseudomonadati</taxon>
        <taxon>Bacteroidota</taxon>
        <taxon>Cytophagia</taxon>
        <taxon>Cytophagales</taxon>
        <taxon>Mangrovivirgaceae</taxon>
        <taxon>Mangrovivirga</taxon>
    </lineage>
</organism>
<keyword evidence="1" id="KW-0812">Transmembrane</keyword>
<dbReference type="EMBL" id="JAPFQN010000006">
    <property type="protein sequence ID" value="MCX2744728.1"/>
    <property type="molecule type" value="Genomic_DNA"/>
</dbReference>
<feature type="domain" description="M23ase beta-sheet core" evidence="2">
    <location>
        <begin position="201"/>
        <end position="298"/>
    </location>
</feature>
<evidence type="ECO:0000313" key="4">
    <source>
        <dbReference type="Proteomes" id="UP001209885"/>
    </source>
</evidence>
<reference evidence="3 4" key="1">
    <citation type="submission" date="2022-11" db="EMBL/GenBank/DDBJ databases">
        <title>The characterization of three novel Bacteroidetes species and genomic analysis of their roles in tidal elemental geochemical cycles.</title>
        <authorList>
            <person name="Ma K."/>
        </authorList>
    </citation>
    <scope>NUCLEOTIDE SEQUENCE [LARGE SCALE GENOMIC DNA]</scope>
    <source>
        <strain evidence="3 4">M17</strain>
    </source>
</reference>
<dbReference type="InterPro" id="IPR011055">
    <property type="entry name" value="Dup_hybrid_motif"/>
</dbReference>
<dbReference type="PANTHER" id="PTHR21666">
    <property type="entry name" value="PEPTIDASE-RELATED"/>
    <property type="match status" value="1"/>
</dbReference>
<dbReference type="InterPro" id="IPR016047">
    <property type="entry name" value="M23ase_b-sheet_dom"/>
</dbReference>
<evidence type="ECO:0000313" key="3">
    <source>
        <dbReference type="EMBL" id="MCX2744728.1"/>
    </source>
</evidence>
<sequence length="327" mass="37140">MKKIKYYYDPESCKYEKVRVRKSDVFYNILGFFILSVVSGALLLFGYNAIFDSPEEIILKERVAELETHFDLYQSKLDTLDHVISSLERKDDEIYRTIMGVDPLPEDYRIAGVGGSDRYKKLKGDNLQYSDVYVNLSKRIDKLKRRAMVQEASHGELLKSAINAEEKLKSMPAIQPVDKDKYYFVSGYGTRIDPHYGTRRGHDGIDLAAPIGTPVYATGNGKVVRVRTNAWGYGKEIIIDHGFGYKTRYAHLNKFLVKKGDKVTRGQQIAEVGNTGKSTGPHLHYEVLKGSNDKPLNPVHFFLQDITPEEYADILKKGNEVNKTMGL</sequence>
<dbReference type="InterPro" id="IPR050570">
    <property type="entry name" value="Cell_wall_metabolism_enzyme"/>
</dbReference>
<keyword evidence="1" id="KW-0472">Membrane</keyword>
<feature type="transmembrane region" description="Helical" evidence="1">
    <location>
        <begin position="25"/>
        <end position="47"/>
    </location>
</feature>
<keyword evidence="4" id="KW-1185">Reference proteome</keyword>
<dbReference type="RefSeq" id="WP_266057206.1">
    <property type="nucleotide sequence ID" value="NZ_JAPFQN010000006.1"/>
</dbReference>
<comment type="caution">
    <text evidence="3">The sequence shown here is derived from an EMBL/GenBank/DDBJ whole genome shotgun (WGS) entry which is preliminary data.</text>
</comment>
<evidence type="ECO:0000256" key="1">
    <source>
        <dbReference type="SAM" id="Phobius"/>
    </source>
</evidence>
<dbReference type="PANTHER" id="PTHR21666:SF286">
    <property type="entry name" value="LIPOPROTEIN NLPD"/>
    <property type="match status" value="1"/>
</dbReference>
<evidence type="ECO:0000259" key="2">
    <source>
        <dbReference type="Pfam" id="PF01551"/>
    </source>
</evidence>
<dbReference type="SUPFAM" id="SSF51261">
    <property type="entry name" value="Duplicated hybrid motif"/>
    <property type="match status" value="1"/>
</dbReference>
<gene>
    <name evidence="3" type="ORF">OO013_12670</name>
</gene>
<name>A0ABT3RSF7_9BACT</name>
<dbReference type="Pfam" id="PF01551">
    <property type="entry name" value="Peptidase_M23"/>
    <property type="match status" value="1"/>
</dbReference>
<protein>
    <submittedName>
        <fullName evidence="3">M23 family metallopeptidase</fullName>
    </submittedName>
</protein>
<dbReference type="CDD" id="cd12797">
    <property type="entry name" value="M23_peptidase"/>
    <property type="match status" value="1"/>
</dbReference>
<dbReference type="Proteomes" id="UP001209885">
    <property type="component" value="Unassembled WGS sequence"/>
</dbReference>
<proteinExistence type="predicted"/>
<accession>A0ABT3RSF7</accession>